<dbReference type="AlphaFoldDB" id="A0A3N0CH55"/>
<dbReference type="Gene3D" id="2.40.110.10">
    <property type="entry name" value="Butyryl-CoA Dehydrogenase, subunit A, domain 2"/>
    <property type="match status" value="1"/>
</dbReference>
<dbReference type="GO" id="GO:0003995">
    <property type="term" value="F:acyl-CoA dehydrogenase activity"/>
    <property type="evidence" value="ECO:0007669"/>
    <property type="project" value="InterPro"/>
</dbReference>
<dbReference type="Pfam" id="PF00441">
    <property type="entry name" value="Acyl-CoA_dh_1"/>
    <property type="match status" value="1"/>
</dbReference>
<keyword evidence="11" id="KW-1185">Reference proteome</keyword>
<dbReference type="InterPro" id="IPR037069">
    <property type="entry name" value="AcylCoA_DH/ox_N_sf"/>
</dbReference>
<evidence type="ECO:0000259" key="9">
    <source>
        <dbReference type="Pfam" id="PF02771"/>
    </source>
</evidence>
<reference evidence="10 11" key="1">
    <citation type="submission" date="2018-11" db="EMBL/GenBank/DDBJ databases">
        <authorList>
            <person name="Li F."/>
        </authorList>
    </citation>
    <scope>NUCLEOTIDE SEQUENCE [LARGE SCALE GENOMIC DNA]</scope>
    <source>
        <strain evidence="10 11">Gsoil 097</strain>
    </source>
</reference>
<evidence type="ECO:0000313" key="11">
    <source>
        <dbReference type="Proteomes" id="UP000267128"/>
    </source>
</evidence>
<proteinExistence type="inferred from homology"/>
<dbReference type="GO" id="GO:0050660">
    <property type="term" value="F:flavin adenine dinucleotide binding"/>
    <property type="evidence" value="ECO:0007669"/>
    <property type="project" value="InterPro"/>
</dbReference>
<name>A0A3N0CH55_9ACTN</name>
<evidence type="ECO:0000259" key="7">
    <source>
        <dbReference type="Pfam" id="PF00441"/>
    </source>
</evidence>
<gene>
    <name evidence="10" type="ORF">EFK50_13555</name>
</gene>
<dbReference type="SUPFAM" id="SSF47203">
    <property type="entry name" value="Acyl-CoA dehydrogenase C-terminal domain-like"/>
    <property type="match status" value="1"/>
</dbReference>
<evidence type="ECO:0000256" key="1">
    <source>
        <dbReference type="ARBA" id="ARBA00001974"/>
    </source>
</evidence>
<dbReference type="Gene3D" id="1.10.540.10">
    <property type="entry name" value="Acyl-CoA dehydrogenase/oxidase, N-terminal domain"/>
    <property type="match status" value="1"/>
</dbReference>
<protein>
    <submittedName>
        <fullName evidence="10">Acyl-CoA dehydrogenase</fullName>
    </submittedName>
</protein>
<dbReference type="PROSITE" id="PS00073">
    <property type="entry name" value="ACYL_COA_DH_2"/>
    <property type="match status" value="1"/>
</dbReference>
<dbReference type="InterPro" id="IPR009100">
    <property type="entry name" value="AcylCoA_DH/oxidase_NM_dom_sf"/>
</dbReference>
<feature type="domain" description="Acyl-CoA dehydrogenase/oxidase N-terminal" evidence="9">
    <location>
        <begin position="7"/>
        <end position="120"/>
    </location>
</feature>
<dbReference type="InterPro" id="IPR009075">
    <property type="entry name" value="AcylCo_DH/oxidase_C"/>
</dbReference>
<dbReference type="FunFam" id="2.40.110.10:FF:000002">
    <property type="entry name" value="Acyl-CoA dehydrogenase fadE12"/>
    <property type="match status" value="1"/>
</dbReference>
<evidence type="ECO:0000256" key="4">
    <source>
        <dbReference type="ARBA" id="ARBA00022827"/>
    </source>
</evidence>
<evidence type="ECO:0000259" key="8">
    <source>
        <dbReference type="Pfam" id="PF02770"/>
    </source>
</evidence>
<dbReference type="SUPFAM" id="SSF56645">
    <property type="entry name" value="Acyl-CoA dehydrogenase NM domain-like"/>
    <property type="match status" value="1"/>
</dbReference>
<feature type="domain" description="Acyl-CoA dehydrogenase/oxidase C-terminal" evidence="7">
    <location>
        <begin position="232"/>
        <end position="379"/>
    </location>
</feature>
<dbReference type="CDD" id="cd00567">
    <property type="entry name" value="ACAD"/>
    <property type="match status" value="1"/>
</dbReference>
<dbReference type="RefSeq" id="WP_123228062.1">
    <property type="nucleotide sequence ID" value="NZ_RJSE01000007.1"/>
</dbReference>
<evidence type="ECO:0000256" key="3">
    <source>
        <dbReference type="ARBA" id="ARBA00022630"/>
    </source>
</evidence>
<dbReference type="PIRSF" id="PIRSF016578">
    <property type="entry name" value="HsaA"/>
    <property type="match status" value="1"/>
</dbReference>
<keyword evidence="5 6" id="KW-0560">Oxidoreductase</keyword>
<evidence type="ECO:0000256" key="2">
    <source>
        <dbReference type="ARBA" id="ARBA00009347"/>
    </source>
</evidence>
<dbReference type="PROSITE" id="PS00072">
    <property type="entry name" value="ACYL_COA_DH_1"/>
    <property type="match status" value="1"/>
</dbReference>
<evidence type="ECO:0000256" key="5">
    <source>
        <dbReference type="ARBA" id="ARBA00023002"/>
    </source>
</evidence>
<keyword evidence="4 6" id="KW-0274">FAD</keyword>
<keyword evidence="3 6" id="KW-0285">Flavoprotein</keyword>
<dbReference type="PANTHER" id="PTHR43884:SF12">
    <property type="entry name" value="ISOVALERYL-COA DEHYDROGENASE, MITOCHONDRIAL-RELATED"/>
    <property type="match status" value="1"/>
</dbReference>
<dbReference type="Gene3D" id="1.20.140.10">
    <property type="entry name" value="Butyryl-CoA Dehydrogenase, subunit A, domain 3"/>
    <property type="match status" value="1"/>
</dbReference>
<organism evidence="10 11">
    <name type="scientific">Nocardioides marmoriginsengisoli</name>
    <dbReference type="NCBI Taxonomy" id="661483"/>
    <lineage>
        <taxon>Bacteria</taxon>
        <taxon>Bacillati</taxon>
        <taxon>Actinomycetota</taxon>
        <taxon>Actinomycetes</taxon>
        <taxon>Propionibacteriales</taxon>
        <taxon>Nocardioidaceae</taxon>
        <taxon>Nocardioides</taxon>
    </lineage>
</organism>
<dbReference type="Pfam" id="PF02770">
    <property type="entry name" value="Acyl-CoA_dh_M"/>
    <property type="match status" value="1"/>
</dbReference>
<dbReference type="InterPro" id="IPR036250">
    <property type="entry name" value="AcylCo_DH-like_C"/>
</dbReference>
<comment type="similarity">
    <text evidence="2 6">Belongs to the acyl-CoA dehydrogenase family.</text>
</comment>
<accession>A0A3N0CH55</accession>
<dbReference type="EMBL" id="RJSE01000007">
    <property type="protein sequence ID" value="RNL62768.1"/>
    <property type="molecule type" value="Genomic_DNA"/>
</dbReference>
<dbReference type="Proteomes" id="UP000267128">
    <property type="component" value="Unassembled WGS sequence"/>
</dbReference>
<sequence>MELLLDEDNKSFRDSVRSWVDDKYTNERARQLEADDVNYPQELWEDFADAGFHGIGIGEEYGGQGGDVISQIVLGQGLARRLGGLVAVWGIPSFAGGKSIGAYGTEEQKQRFLPDLAKGKLRFAIAITEPAGGTDVLGAMRTRATKVDGGWTISGQKVWSTGAHVADYLLVLAVTDPEEKPSRRTTCFLVPTTNNGLTMRKIPKIGMRAVASNEVYFDDVFVPDDLVLGEIGRGWANIVATLNNERILTASFATGMIEGVLEGSLEYLKVREAFGGPIGRFQALQHYVADISSWLQQSELITYYAALLQQQGQPCAKEATMAKMVTAEYVSKASDLGIQILGGMGMAQETDMQRFWRDSRLFQIAPITNEMARNMIAESYGLPRSY</sequence>
<dbReference type="InterPro" id="IPR013786">
    <property type="entry name" value="AcylCoA_DH/ox_N"/>
</dbReference>
<evidence type="ECO:0000256" key="6">
    <source>
        <dbReference type="RuleBase" id="RU362125"/>
    </source>
</evidence>
<evidence type="ECO:0000313" key="10">
    <source>
        <dbReference type="EMBL" id="RNL62768.1"/>
    </source>
</evidence>
<comment type="cofactor">
    <cofactor evidence="1 6">
        <name>FAD</name>
        <dbReference type="ChEBI" id="CHEBI:57692"/>
    </cofactor>
</comment>
<comment type="caution">
    <text evidence="10">The sequence shown here is derived from an EMBL/GenBank/DDBJ whole genome shotgun (WGS) entry which is preliminary data.</text>
</comment>
<dbReference type="PANTHER" id="PTHR43884">
    <property type="entry name" value="ACYL-COA DEHYDROGENASE"/>
    <property type="match status" value="1"/>
</dbReference>
<dbReference type="InterPro" id="IPR046373">
    <property type="entry name" value="Acyl-CoA_Oxase/DH_mid-dom_sf"/>
</dbReference>
<dbReference type="InterPro" id="IPR006089">
    <property type="entry name" value="Acyl-CoA_DH_CS"/>
</dbReference>
<dbReference type="Pfam" id="PF02771">
    <property type="entry name" value="Acyl-CoA_dh_N"/>
    <property type="match status" value="1"/>
</dbReference>
<dbReference type="OrthoDB" id="142556at2"/>
<dbReference type="InterPro" id="IPR006091">
    <property type="entry name" value="Acyl-CoA_Oxase/DH_mid-dom"/>
</dbReference>
<feature type="domain" description="Acyl-CoA oxidase/dehydrogenase middle" evidence="8">
    <location>
        <begin position="124"/>
        <end position="220"/>
    </location>
</feature>